<dbReference type="EMBL" id="JAHRVA010000003">
    <property type="protein sequence ID" value="MBV2143753.1"/>
    <property type="molecule type" value="Genomic_DNA"/>
</dbReference>
<name>A0A949PMD6_9HYPH</name>
<keyword evidence="1" id="KW-1133">Transmembrane helix</keyword>
<reference evidence="2 3" key="1">
    <citation type="submission" date="2021-06" db="EMBL/GenBank/DDBJ databases">
        <title>Falsochrobactrum tianjin sp.nov., a new petroleum-degrading bacteria isolated from oily soils.</title>
        <authorList>
            <person name="Chen G."/>
            <person name="Chen H."/>
            <person name="Tian J."/>
            <person name="Qing J."/>
            <person name="Zhong L."/>
            <person name="Ma W."/>
            <person name="Song Y."/>
            <person name="Cui X."/>
            <person name="Yan B."/>
        </authorList>
    </citation>
    <scope>NUCLEOTIDE SEQUENCE [LARGE SCALE GENOMIC DNA]</scope>
    <source>
        <strain evidence="2 3">TDYN1</strain>
    </source>
</reference>
<keyword evidence="3" id="KW-1185">Reference proteome</keyword>
<organism evidence="2 3">
    <name type="scientific">Falsochrobactrum tianjinense</name>
    <dbReference type="NCBI Taxonomy" id="2706015"/>
    <lineage>
        <taxon>Bacteria</taxon>
        <taxon>Pseudomonadati</taxon>
        <taxon>Pseudomonadota</taxon>
        <taxon>Alphaproteobacteria</taxon>
        <taxon>Hyphomicrobiales</taxon>
        <taxon>Brucellaceae</taxon>
        <taxon>Falsochrobactrum</taxon>
    </lineage>
</organism>
<evidence type="ECO:0000313" key="2">
    <source>
        <dbReference type="EMBL" id="MBV2143753.1"/>
    </source>
</evidence>
<keyword evidence="1" id="KW-0472">Membrane</keyword>
<evidence type="ECO:0000256" key="1">
    <source>
        <dbReference type="SAM" id="Phobius"/>
    </source>
</evidence>
<feature type="transmembrane region" description="Helical" evidence="1">
    <location>
        <begin position="12"/>
        <end position="30"/>
    </location>
</feature>
<accession>A0A949PMD6</accession>
<keyword evidence="1" id="KW-0812">Transmembrane</keyword>
<proteinExistence type="predicted"/>
<gene>
    <name evidence="2" type="ORF">KUG47_09605</name>
</gene>
<evidence type="ECO:0000313" key="3">
    <source>
        <dbReference type="Proteomes" id="UP000752297"/>
    </source>
</evidence>
<dbReference type="AlphaFoldDB" id="A0A949PMD6"/>
<protein>
    <submittedName>
        <fullName evidence="2">Uncharacterized protein</fullName>
    </submittedName>
</protein>
<comment type="caution">
    <text evidence="2">The sequence shown here is derived from an EMBL/GenBank/DDBJ whole genome shotgun (WGS) entry which is preliminary data.</text>
</comment>
<dbReference type="Proteomes" id="UP000752297">
    <property type="component" value="Unassembled WGS sequence"/>
</dbReference>
<dbReference type="RefSeq" id="WP_217677733.1">
    <property type="nucleotide sequence ID" value="NZ_JAHRVA010000003.1"/>
</dbReference>
<sequence>MDFNIPPQTISEWMLVLALVCCIIFAFWALGQMLDAKGYGPQMERLRERLDAFRDRYFFSAGKWGQSQAERLAGLRRREKREKQ</sequence>